<evidence type="ECO:0000256" key="1">
    <source>
        <dbReference type="SAM" id="SignalP"/>
    </source>
</evidence>
<feature type="chain" id="PRO_5043313952" evidence="1">
    <location>
        <begin position="24"/>
        <end position="158"/>
    </location>
</feature>
<sequence>MSNLSCSLLFSLGVLLVAPAASIAGECSRDVTVKFVANDADRARDWNVVYGRYVVRNDSKKPVEISAYKSEEQPVLLYPLSAFVEAKGDSGRWANDSTVIEHFEPPNLVFRVEPGEEKEFLASSRPDPEPLYRIRLRTTKKCWVTSEPFHFPARSVQP</sequence>
<accession>A0AAU8MQI7</accession>
<dbReference type="AlphaFoldDB" id="A0AAU8MQI7"/>
<feature type="signal peptide" evidence="1">
    <location>
        <begin position="1"/>
        <end position="23"/>
    </location>
</feature>
<organism evidence="2">
    <name type="scientific">Lysobacter firmicutimachus</name>
    <dbReference type="NCBI Taxonomy" id="1792846"/>
    <lineage>
        <taxon>Bacteria</taxon>
        <taxon>Pseudomonadati</taxon>
        <taxon>Pseudomonadota</taxon>
        <taxon>Gammaproteobacteria</taxon>
        <taxon>Lysobacterales</taxon>
        <taxon>Lysobacteraceae</taxon>
        <taxon>Lysobacter</taxon>
    </lineage>
</organism>
<protein>
    <submittedName>
        <fullName evidence="2">Uncharacterized protein</fullName>
    </submittedName>
</protein>
<dbReference type="RefSeq" id="WP_141233320.1">
    <property type="nucleotide sequence ID" value="NZ_CP159925.1"/>
</dbReference>
<dbReference type="EMBL" id="CP159925">
    <property type="protein sequence ID" value="XCO75396.1"/>
    <property type="molecule type" value="Genomic_DNA"/>
</dbReference>
<keyword evidence="1" id="KW-0732">Signal</keyword>
<proteinExistence type="predicted"/>
<name>A0AAU8MQI7_9GAMM</name>
<evidence type="ECO:0000313" key="2">
    <source>
        <dbReference type="EMBL" id="XCO75396.1"/>
    </source>
</evidence>
<gene>
    <name evidence="2" type="ORF">ABU614_00940</name>
</gene>
<reference evidence="2" key="1">
    <citation type="submission" date="2024-06" db="EMBL/GenBank/DDBJ databases">
        <authorList>
            <person name="Li S."/>
        </authorList>
    </citation>
    <scope>NUCLEOTIDE SEQUENCE</scope>
    <source>
        <strain evidence="2">SR10</strain>
    </source>
</reference>